<dbReference type="AlphaFoldDB" id="A0AAV9XMD2"/>
<sequence>MHGDDECRIPPEWMRLLLVGPLNPEPVRKIICDPGHLTPDQKRSGPPGASYHPAARAELPLMHPRGTKESLFFLFGKTQQSGTRFDPRRLQRPDLRAAKLRAPINPSNSVVVRLSDAPVRCWERAAAHALHSREVVPAANVLR</sequence>
<name>A0AAV9XMD2_9PEZI</name>
<organism evidence="2 3">
    <name type="scientific">Orbilia ellipsospora</name>
    <dbReference type="NCBI Taxonomy" id="2528407"/>
    <lineage>
        <taxon>Eukaryota</taxon>
        <taxon>Fungi</taxon>
        <taxon>Dikarya</taxon>
        <taxon>Ascomycota</taxon>
        <taxon>Pezizomycotina</taxon>
        <taxon>Orbiliomycetes</taxon>
        <taxon>Orbiliales</taxon>
        <taxon>Orbiliaceae</taxon>
        <taxon>Orbilia</taxon>
    </lineage>
</organism>
<gene>
    <name evidence="2" type="ORF">TWF694_007030</name>
</gene>
<evidence type="ECO:0000256" key="1">
    <source>
        <dbReference type="SAM" id="MobiDB-lite"/>
    </source>
</evidence>
<feature type="region of interest" description="Disordered" evidence="1">
    <location>
        <begin position="32"/>
        <end position="58"/>
    </location>
</feature>
<dbReference type="Proteomes" id="UP001365542">
    <property type="component" value="Unassembled WGS sequence"/>
</dbReference>
<evidence type="ECO:0000313" key="2">
    <source>
        <dbReference type="EMBL" id="KAK6543109.1"/>
    </source>
</evidence>
<evidence type="ECO:0000313" key="3">
    <source>
        <dbReference type="Proteomes" id="UP001365542"/>
    </source>
</evidence>
<dbReference type="EMBL" id="JAVHJO010000002">
    <property type="protein sequence ID" value="KAK6543109.1"/>
    <property type="molecule type" value="Genomic_DNA"/>
</dbReference>
<reference evidence="2 3" key="1">
    <citation type="submission" date="2019-10" db="EMBL/GenBank/DDBJ databases">
        <authorList>
            <person name="Palmer J.M."/>
        </authorList>
    </citation>
    <scope>NUCLEOTIDE SEQUENCE [LARGE SCALE GENOMIC DNA]</scope>
    <source>
        <strain evidence="2 3">TWF694</strain>
    </source>
</reference>
<protein>
    <submittedName>
        <fullName evidence="2">Uncharacterized protein</fullName>
    </submittedName>
</protein>
<comment type="caution">
    <text evidence="2">The sequence shown here is derived from an EMBL/GenBank/DDBJ whole genome shotgun (WGS) entry which is preliminary data.</text>
</comment>
<proteinExistence type="predicted"/>
<keyword evidence="3" id="KW-1185">Reference proteome</keyword>
<accession>A0AAV9XMD2</accession>